<protein>
    <submittedName>
        <fullName evidence="2 3">N-acetyltransferase</fullName>
    </submittedName>
</protein>
<dbReference type="GO" id="GO:0016747">
    <property type="term" value="F:acyltransferase activity, transferring groups other than amino-acyl groups"/>
    <property type="evidence" value="ECO:0007669"/>
    <property type="project" value="InterPro"/>
</dbReference>
<dbReference type="InterPro" id="IPR016181">
    <property type="entry name" value="Acyl_CoA_acyltransferase"/>
</dbReference>
<name>A0A1Z2XS66_9FIRM</name>
<keyword evidence="4" id="KW-1185">Reference proteome</keyword>
<evidence type="ECO:0000313" key="2">
    <source>
        <dbReference type="EMBL" id="ASB41265.1"/>
    </source>
</evidence>
<gene>
    <name evidence="2" type="ORF">ADH66_11730</name>
    <name evidence="3" type="ORF">I5Q82_02050</name>
</gene>
<dbReference type="SUPFAM" id="SSF55729">
    <property type="entry name" value="Acyl-CoA N-acyltransferases (Nat)"/>
    <property type="match status" value="1"/>
</dbReference>
<dbReference type="EMBL" id="CP021422">
    <property type="protein sequence ID" value="ASB41265.1"/>
    <property type="molecule type" value="Genomic_DNA"/>
</dbReference>
<evidence type="ECO:0000313" key="3">
    <source>
        <dbReference type="EMBL" id="QQR30537.1"/>
    </source>
</evidence>
<dbReference type="KEGG" id="amur:ADH66_11730"/>
<dbReference type="PROSITE" id="PS51186">
    <property type="entry name" value="GNAT"/>
    <property type="match status" value="1"/>
</dbReference>
<reference evidence="2" key="1">
    <citation type="journal article" date="2017" name="Genome Announc.">
        <title>High-Quality Whole-Genome Sequences of the Oligo-Mouse-Microbiota Bacterial Community.</title>
        <authorList>
            <person name="Garzetti D."/>
            <person name="Brugiroux S."/>
            <person name="Bunk B."/>
            <person name="Pukall R."/>
            <person name="McCoy K.D."/>
            <person name="Macpherson A.J."/>
            <person name="Stecher B."/>
        </authorList>
    </citation>
    <scope>NUCLEOTIDE SEQUENCE</scope>
    <source>
        <strain evidence="2">KB18</strain>
    </source>
</reference>
<evidence type="ECO:0000313" key="4">
    <source>
        <dbReference type="Proteomes" id="UP000196710"/>
    </source>
</evidence>
<evidence type="ECO:0000259" key="1">
    <source>
        <dbReference type="PROSITE" id="PS51186"/>
    </source>
</evidence>
<dbReference type="AlphaFoldDB" id="A0A1Z2XS66"/>
<sequence length="166" mass="19118">MDVSLFSNQYLIRKMCTDDVAEVYKLCYKDSLYYQYCPPFVSEQSIMDDMNALPPNKEMCDKYYLGFYDGNKLIAVMDFIMAYPEESTGFIGFFMTDVSIQNTGIGSKIINDLCAYLSRIEMANVRLGWVKGNPQAEHFWHKNGFRETGVSYDAENYTVIVGQRSL</sequence>
<reference evidence="3 5" key="3">
    <citation type="submission" date="2020-11" db="EMBL/GenBank/DDBJ databases">
        <title>Closed and high quality bacterial genomes of the OMM12 community.</title>
        <authorList>
            <person name="Marbouty M."/>
            <person name="Lamy-Besnier Q."/>
            <person name="Debarbieux L."/>
            <person name="Koszul R."/>
        </authorList>
    </citation>
    <scope>NUCLEOTIDE SEQUENCE [LARGE SCALE GENOMIC DNA]</scope>
    <source>
        <strain evidence="3 5">KB18</strain>
    </source>
</reference>
<dbReference type="Proteomes" id="UP000196710">
    <property type="component" value="Chromosome"/>
</dbReference>
<accession>A0A1Z2XS66</accession>
<dbReference type="InterPro" id="IPR000182">
    <property type="entry name" value="GNAT_dom"/>
</dbReference>
<dbReference type="Proteomes" id="UP000596035">
    <property type="component" value="Chromosome"/>
</dbReference>
<dbReference type="Pfam" id="PF00583">
    <property type="entry name" value="Acetyltransf_1"/>
    <property type="match status" value="1"/>
</dbReference>
<organism evidence="3 5">
    <name type="scientific">Acutalibacter muris</name>
    <dbReference type="NCBI Taxonomy" id="1796620"/>
    <lineage>
        <taxon>Bacteria</taxon>
        <taxon>Bacillati</taxon>
        <taxon>Bacillota</taxon>
        <taxon>Clostridia</taxon>
        <taxon>Eubacteriales</taxon>
        <taxon>Acutalibacteraceae</taxon>
        <taxon>Acutalibacter</taxon>
    </lineage>
</organism>
<reference evidence="4" key="2">
    <citation type="submission" date="2017-05" db="EMBL/GenBank/DDBJ databases">
        <title>Improved OligoMM genomes.</title>
        <authorList>
            <person name="Garzetti D."/>
        </authorList>
    </citation>
    <scope>NUCLEOTIDE SEQUENCE [LARGE SCALE GENOMIC DNA]</scope>
    <source>
        <strain evidence="4">KB18</strain>
    </source>
</reference>
<proteinExistence type="predicted"/>
<feature type="domain" description="N-acetyltransferase" evidence="1">
    <location>
        <begin position="10"/>
        <end position="166"/>
    </location>
</feature>
<evidence type="ECO:0000313" key="5">
    <source>
        <dbReference type="Proteomes" id="UP000596035"/>
    </source>
</evidence>
<dbReference type="EMBL" id="CP065321">
    <property type="protein sequence ID" value="QQR30537.1"/>
    <property type="molecule type" value="Genomic_DNA"/>
</dbReference>
<dbReference type="CDD" id="cd04301">
    <property type="entry name" value="NAT_SF"/>
    <property type="match status" value="1"/>
</dbReference>
<dbReference type="Gene3D" id="3.40.630.30">
    <property type="match status" value="1"/>
</dbReference>